<protein>
    <submittedName>
        <fullName evidence="1">Uncharacterized protein</fullName>
    </submittedName>
</protein>
<proteinExistence type="predicted"/>
<evidence type="ECO:0000313" key="2">
    <source>
        <dbReference type="Proteomes" id="UP001153332"/>
    </source>
</evidence>
<dbReference type="Proteomes" id="UP001153332">
    <property type="component" value="Unassembled WGS sequence"/>
</dbReference>
<sequence>MLSSLSSVGSNLGSFEAPTEQELYDYPWKYIGYKKFTAYAASDPDFFALRRFDRLHTRSLLTLQDQLCELEERLDQIDNQLSNRDTKLAGANPPKIVNFRLGKDSSSNDVPRDPNNGTIRDDVSERAELVAQVTAKLQQYDEAVLRYSRMRGLYSASKANVNNIKNWLYNNNGAIMEAETRFLHYQNELVSFRAPKSNLRQWFEKRVVSYPKLGVFGVKSHQRSPLSPHAEITTYTFSDKAIEIFGSSMVFAVASAMLIAPLWILLSLRTLEQKLGVITLFIFLCLGFLSLTTLGRPFERLAATAGWQPAARYKESLYCTACLISSHQFFVFLSMAPSAEDIAEYLKEATRQLYAADPNTVTVNSVRQRAEEQNDLEKGFFVMQDWKARSKTLITEFVQTLLTNDPPTSASAPKAEHDTKNGVKRSSSDELSSSPVAKRQKKATPAAASTKAKLKKESSSSALSELSDSDVEPKKESKNATTKKTTERKQESDSELSDLGFSPEDESKPTKKRGRKPKRLDDSDDEQKVADAKPSKPTSKRKRPAAKAERPAKRTKLESETENEPDGNKAKNDEVDGDVKMDAGASAKAEDPEEGPKPEKKETKHPADDSDSSLSSVLDEPPPKKRKGRVAKGAANPKQSTSKEVTGDEAEIKKLQGQLVKCGVRKIWGIELKKYGADSKAKIRHLRGMLRDVGMDGRFSEAKAREIKERRELMGELEAVNEMNDLWGLEGHNGRASRSKAVRKTMKEDSDLDDDDDDDDNDDKTKPKVDDGDDEDGVKVKTNSRVSKRMADLAFLGSDSESD</sequence>
<keyword evidence="2" id="KW-1185">Reference proteome</keyword>
<evidence type="ECO:0000313" key="1">
    <source>
        <dbReference type="EMBL" id="KAJ8133125.1"/>
    </source>
</evidence>
<dbReference type="EMBL" id="JAPUUL010000043">
    <property type="protein sequence ID" value="KAJ8133125.1"/>
    <property type="molecule type" value="Genomic_DNA"/>
</dbReference>
<reference evidence="1" key="1">
    <citation type="submission" date="2022-12" db="EMBL/GenBank/DDBJ databases">
        <title>Genome Sequence of Lasiodiplodia mahajangana.</title>
        <authorList>
            <person name="Buettner E."/>
        </authorList>
    </citation>
    <scope>NUCLEOTIDE SEQUENCE</scope>
    <source>
        <strain evidence="1">VT137</strain>
    </source>
</reference>
<comment type="caution">
    <text evidence="1">The sequence shown here is derived from an EMBL/GenBank/DDBJ whole genome shotgun (WGS) entry which is preliminary data.</text>
</comment>
<name>A0ACC2K054_9PEZI</name>
<organism evidence="1 2">
    <name type="scientific">Lasiodiplodia mahajangana</name>
    <dbReference type="NCBI Taxonomy" id="1108764"/>
    <lineage>
        <taxon>Eukaryota</taxon>
        <taxon>Fungi</taxon>
        <taxon>Dikarya</taxon>
        <taxon>Ascomycota</taxon>
        <taxon>Pezizomycotina</taxon>
        <taxon>Dothideomycetes</taxon>
        <taxon>Dothideomycetes incertae sedis</taxon>
        <taxon>Botryosphaeriales</taxon>
        <taxon>Botryosphaeriaceae</taxon>
        <taxon>Lasiodiplodia</taxon>
    </lineage>
</organism>
<accession>A0ACC2K054</accession>
<gene>
    <name evidence="1" type="ORF">O1611_g509</name>
</gene>